<dbReference type="InterPro" id="IPR047742">
    <property type="entry name" value="PA4642-like"/>
</dbReference>
<protein>
    <submittedName>
        <fullName evidence="1">Uncharacterized protein</fullName>
    </submittedName>
</protein>
<evidence type="ECO:0000313" key="1">
    <source>
        <dbReference type="EMBL" id="AUM13582.1"/>
    </source>
</evidence>
<dbReference type="Proteomes" id="UP000235116">
    <property type="component" value="Chromosome"/>
</dbReference>
<keyword evidence="2" id="KW-1185">Reference proteome</keyword>
<gene>
    <name evidence="1" type="ORF">Kalk_14645</name>
</gene>
<dbReference type="AlphaFoldDB" id="A0A2K9LMR3"/>
<dbReference type="EMBL" id="CP022684">
    <property type="protein sequence ID" value="AUM13582.1"/>
    <property type="molecule type" value="Genomic_DNA"/>
</dbReference>
<dbReference type="NCBIfam" id="NF038106">
    <property type="entry name" value="gamma_NF038106"/>
    <property type="match status" value="1"/>
</dbReference>
<sequence>MSSKDKQKVIGEELDEAKVARFLEMQPVGDENADFHVLTKAYRGLPVDYFDQFLGLFTAQGRNINAADKQGRTLAQIAAEHGNQPGYIDVLKKHGAH</sequence>
<evidence type="ECO:0000313" key="2">
    <source>
        <dbReference type="Proteomes" id="UP000235116"/>
    </source>
</evidence>
<reference evidence="2" key="1">
    <citation type="submission" date="2017-08" db="EMBL/GenBank/DDBJ databases">
        <title>Direct submision.</title>
        <authorList>
            <person name="Kim S.-J."/>
            <person name="Rhee S.-K."/>
        </authorList>
    </citation>
    <scope>NUCLEOTIDE SEQUENCE [LARGE SCALE GENOMIC DNA]</scope>
    <source>
        <strain evidence="2">GI5</strain>
    </source>
</reference>
<name>A0A2K9LMR3_9GAMM</name>
<dbReference type="KEGG" id="kak:Kalk_14645"/>
<organism evidence="1 2">
    <name type="scientific">Ketobacter alkanivorans</name>
    <dbReference type="NCBI Taxonomy" id="1917421"/>
    <lineage>
        <taxon>Bacteria</taxon>
        <taxon>Pseudomonadati</taxon>
        <taxon>Pseudomonadota</taxon>
        <taxon>Gammaproteobacteria</taxon>
        <taxon>Pseudomonadales</taxon>
        <taxon>Ketobacteraceae</taxon>
        <taxon>Ketobacter</taxon>
    </lineage>
</organism>
<dbReference type="OrthoDB" id="5736604at2"/>
<proteinExistence type="predicted"/>
<accession>A0A2K9LMR3</accession>
<dbReference type="RefSeq" id="WP_101894957.1">
    <property type="nucleotide sequence ID" value="NZ_CP022684.1"/>
</dbReference>